<dbReference type="GO" id="GO:0046740">
    <property type="term" value="P:transport of virus in host, cell to cell"/>
    <property type="evidence" value="ECO:0007669"/>
    <property type="project" value="UniProtKB-KW"/>
</dbReference>
<organism evidence="2 4">
    <name type="scientific">Medicago truncatula</name>
    <name type="common">Barrel medic</name>
    <name type="synonym">Medicago tribuloides</name>
    <dbReference type="NCBI Taxonomy" id="3880"/>
    <lineage>
        <taxon>Eukaryota</taxon>
        <taxon>Viridiplantae</taxon>
        <taxon>Streptophyta</taxon>
        <taxon>Embryophyta</taxon>
        <taxon>Tracheophyta</taxon>
        <taxon>Spermatophyta</taxon>
        <taxon>Magnoliopsida</taxon>
        <taxon>eudicotyledons</taxon>
        <taxon>Gunneridae</taxon>
        <taxon>Pentapetalae</taxon>
        <taxon>rosids</taxon>
        <taxon>fabids</taxon>
        <taxon>Fabales</taxon>
        <taxon>Fabaceae</taxon>
        <taxon>Papilionoideae</taxon>
        <taxon>50 kb inversion clade</taxon>
        <taxon>NPAAA clade</taxon>
        <taxon>Hologalegina</taxon>
        <taxon>IRL clade</taxon>
        <taxon>Trifolieae</taxon>
        <taxon>Medicago</taxon>
    </lineage>
</organism>
<dbReference type="EnsemblPlants" id="AES66801">
    <property type="protein sequence ID" value="AES66801"/>
    <property type="gene ID" value="MTR_2g081910"/>
</dbReference>
<sequence length="175" mass="20593">MKGKEKIGGVIKRFNQKENIIYYGKLINETPTDIEDKEEHRNKIGYIHIRAIQVLIKATFKERINSLVELVLKDDRITEPIDKILGVVEGNPAYVKLKFEIHHNIRIPLYIQRLDQALTLEHRSLRGNLMRPGDKIFSITYCVNYALTHSHHSITFRNNNRIDVRSLFEDIRKVY</sequence>
<reference evidence="2 4" key="2">
    <citation type="journal article" date="2014" name="BMC Genomics">
        <title>An improved genome release (version Mt4.0) for the model legume Medicago truncatula.</title>
        <authorList>
            <person name="Tang H."/>
            <person name="Krishnakumar V."/>
            <person name="Bidwell S."/>
            <person name="Rosen B."/>
            <person name="Chan A."/>
            <person name="Zhou S."/>
            <person name="Gentzbittel L."/>
            <person name="Childs K.L."/>
            <person name="Yandell M."/>
            <person name="Gundlach H."/>
            <person name="Mayer K.F."/>
            <person name="Schwartz D.C."/>
            <person name="Town C.D."/>
        </authorList>
    </citation>
    <scope>GENOME REANNOTATION</scope>
    <source>
        <strain evidence="2">A17</strain>
        <strain evidence="3 4">cv. Jemalong A17</strain>
    </source>
</reference>
<reference evidence="2 4" key="1">
    <citation type="journal article" date="2011" name="Nature">
        <title>The Medicago genome provides insight into the evolution of rhizobial symbioses.</title>
        <authorList>
            <person name="Young N.D."/>
            <person name="Debelle F."/>
            <person name="Oldroyd G.E."/>
            <person name="Geurts R."/>
            <person name="Cannon S.B."/>
            <person name="Udvardi M.K."/>
            <person name="Benedito V.A."/>
            <person name="Mayer K.F."/>
            <person name="Gouzy J."/>
            <person name="Schoof H."/>
            <person name="Van de Peer Y."/>
            <person name="Proost S."/>
            <person name="Cook D.R."/>
            <person name="Meyers B.C."/>
            <person name="Spannagl M."/>
            <person name="Cheung F."/>
            <person name="De Mita S."/>
            <person name="Krishnakumar V."/>
            <person name="Gundlach H."/>
            <person name="Zhou S."/>
            <person name="Mudge J."/>
            <person name="Bharti A.K."/>
            <person name="Murray J.D."/>
            <person name="Naoumkina M.A."/>
            <person name="Rosen B."/>
            <person name="Silverstein K.A."/>
            <person name="Tang H."/>
            <person name="Rombauts S."/>
            <person name="Zhao P.X."/>
            <person name="Zhou P."/>
            <person name="Barbe V."/>
            <person name="Bardou P."/>
            <person name="Bechner M."/>
            <person name="Bellec A."/>
            <person name="Berger A."/>
            <person name="Berges H."/>
            <person name="Bidwell S."/>
            <person name="Bisseling T."/>
            <person name="Choisne N."/>
            <person name="Couloux A."/>
            <person name="Denny R."/>
            <person name="Deshpande S."/>
            <person name="Dai X."/>
            <person name="Doyle J.J."/>
            <person name="Dudez A.M."/>
            <person name="Farmer A.D."/>
            <person name="Fouteau S."/>
            <person name="Franken C."/>
            <person name="Gibelin C."/>
            <person name="Gish J."/>
            <person name="Goldstein S."/>
            <person name="Gonzalez A.J."/>
            <person name="Green P.J."/>
            <person name="Hallab A."/>
            <person name="Hartog M."/>
            <person name="Hua A."/>
            <person name="Humphray S.J."/>
            <person name="Jeong D.H."/>
            <person name="Jing Y."/>
            <person name="Jocker A."/>
            <person name="Kenton S.M."/>
            <person name="Kim D.J."/>
            <person name="Klee K."/>
            <person name="Lai H."/>
            <person name="Lang C."/>
            <person name="Lin S."/>
            <person name="Macmil S.L."/>
            <person name="Magdelenat G."/>
            <person name="Matthews L."/>
            <person name="McCorrison J."/>
            <person name="Monaghan E.L."/>
            <person name="Mun J.H."/>
            <person name="Najar F.Z."/>
            <person name="Nicholson C."/>
            <person name="Noirot C."/>
            <person name="O'Bleness M."/>
            <person name="Paule C.R."/>
            <person name="Poulain J."/>
            <person name="Prion F."/>
            <person name="Qin B."/>
            <person name="Qu C."/>
            <person name="Retzel E.F."/>
            <person name="Riddle C."/>
            <person name="Sallet E."/>
            <person name="Samain S."/>
            <person name="Samson N."/>
            <person name="Sanders I."/>
            <person name="Saurat O."/>
            <person name="Scarpelli C."/>
            <person name="Schiex T."/>
            <person name="Segurens B."/>
            <person name="Severin A.J."/>
            <person name="Sherrier D.J."/>
            <person name="Shi R."/>
            <person name="Sims S."/>
            <person name="Singer S.R."/>
            <person name="Sinharoy S."/>
            <person name="Sterck L."/>
            <person name="Viollet A."/>
            <person name="Wang B.B."/>
            <person name="Wang K."/>
            <person name="Wang M."/>
            <person name="Wang X."/>
            <person name="Warfsmann J."/>
            <person name="Weissenbach J."/>
            <person name="White D.D."/>
            <person name="White J.D."/>
            <person name="Wiley G.B."/>
            <person name="Wincker P."/>
            <person name="Xing Y."/>
            <person name="Yang L."/>
            <person name="Yao Z."/>
            <person name="Ying F."/>
            <person name="Zhai J."/>
            <person name="Zhou L."/>
            <person name="Zuber A."/>
            <person name="Denarie J."/>
            <person name="Dixon R.A."/>
            <person name="May G.D."/>
            <person name="Schwartz D.C."/>
            <person name="Rogers J."/>
            <person name="Quetier F."/>
            <person name="Town C.D."/>
            <person name="Roe B.A."/>
        </authorList>
    </citation>
    <scope>NUCLEOTIDE SEQUENCE [LARGE SCALE GENOMIC DNA]</scope>
    <source>
        <strain evidence="2">A17</strain>
        <strain evidence="3 4">cv. Jemalong A17</strain>
    </source>
</reference>
<dbReference type="AlphaFoldDB" id="G7ITM5"/>
<dbReference type="eggNOG" id="ENOG502SB20">
    <property type="taxonomic scope" value="Eukaryota"/>
</dbReference>
<dbReference type="HOGENOM" id="CLU_1534793_0_0_1"/>
<dbReference type="InterPro" id="IPR051596">
    <property type="entry name" value="Caulimoviridae_Movement"/>
</dbReference>
<dbReference type="EMBL" id="CM001218">
    <property type="protein sequence ID" value="AES66801.1"/>
    <property type="molecule type" value="Genomic_DNA"/>
</dbReference>
<name>G7ITM5_MEDTR</name>
<keyword evidence="4" id="KW-1185">Reference proteome</keyword>
<dbReference type="Proteomes" id="UP000002051">
    <property type="component" value="Chromosome 2"/>
</dbReference>
<accession>G7ITM5</accession>
<keyword evidence="2" id="KW-0813">Transport</keyword>
<dbReference type="InterPro" id="IPR028919">
    <property type="entry name" value="Viral_movement"/>
</dbReference>
<evidence type="ECO:0000313" key="3">
    <source>
        <dbReference type="EnsemblPlants" id="AES66801"/>
    </source>
</evidence>
<dbReference type="PANTHER" id="PTHR47599:SF3">
    <property type="entry name" value="CELL-TO-CELL MOVEMENT PROTEIN"/>
    <property type="match status" value="1"/>
</dbReference>
<evidence type="ECO:0000313" key="4">
    <source>
        <dbReference type="Proteomes" id="UP000002051"/>
    </source>
</evidence>
<dbReference type="PaxDb" id="3880-AES66801"/>
<reference evidence="3" key="3">
    <citation type="submission" date="2015-04" db="UniProtKB">
        <authorList>
            <consortium name="EnsemblPlants"/>
        </authorList>
    </citation>
    <scope>IDENTIFICATION</scope>
    <source>
        <strain evidence="3">cv. Jemalong A17</strain>
    </source>
</reference>
<evidence type="ECO:0000313" key="2">
    <source>
        <dbReference type="EMBL" id="AES66801.1"/>
    </source>
</evidence>
<protein>
    <submittedName>
        <fullName evidence="2">Viral movement protein</fullName>
    </submittedName>
</protein>
<dbReference type="Pfam" id="PF01107">
    <property type="entry name" value="MP"/>
    <property type="match status" value="1"/>
</dbReference>
<gene>
    <name evidence="2" type="ordered locus">MTR_2g081910</name>
</gene>
<dbReference type="PANTHER" id="PTHR47599">
    <property type="entry name" value="CELL-TO-CELL MOVEMENT PROTEIN"/>
    <property type="match status" value="1"/>
</dbReference>
<proteinExistence type="predicted"/>
<keyword evidence="2" id="KW-0916">Viral movement protein</keyword>
<keyword evidence="1" id="KW-0175">Coiled coil</keyword>
<evidence type="ECO:0000256" key="1">
    <source>
        <dbReference type="ARBA" id="ARBA00023054"/>
    </source>
</evidence>